<evidence type="ECO:0000256" key="2">
    <source>
        <dbReference type="ARBA" id="ARBA00022475"/>
    </source>
</evidence>
<comment type="function">
    <text evidence="7">Part of the ABC transporter complex PotABCD involved in spermidine/putrescine import. Responsible for energy coupling to the transport system.</text>
</comment>
<dbReference type="Gene3D" id="2.40.50.100">
    <property type="match status" value="1"/>
</dbReference>
<dbReference type="EC" id="7.6.2.11" evidence="7"/>
<dbReference type="SUPFAM" id="SSF50331">
    <property type="entry name" value="MOP-like"/>
    <property type="match status" value="1"/>
</dbReference>
<keyword evidence="6 7" id="KW-0472">Membrane</keyword>
<dbReference type="Pfam" id="PF00005">
    <property type="entry name" value="ABC_tran"/>
    <property type="match status" value="1"/>
</dbReference>
<evidence type="ECO:0000313" key="9">
    <source>
        <dbReference type="EMBL" id="QEX22230.1"/>
    </source>
</evidence>
<dbReference type="GO" id="GO:0016887">
    <property type="term" value="F:ATP hydrolysis activity"/>
    <property type="evidence" value="ECO:0007669"/>
    <property type="project" value="InterPro"/>
</dbReference>
<keyword evidence="2 7" id="KW-1003">Cell membrane</keyword>
<dbReference type="PANTHER" id="PTHR42781:SF4">
    <property type="entry name" value="SPERMIDINE_PUTRESCINE IMPORT ATP-BINDING PROTEIN POTA"/>
    <property type="match status" value="1"/>
</dbReference>
<evidence type="ECO:0000256" key="3">
    <source>
        <dbReference type="ARBA" id="ARBA00022741"/>
    </source>
</evidence>
<evidence type="ECO:0000256" key="5">
    <source>
        <dbReference type="ARBA" id="ARBA00022967"/>
    </source>
</evidence>
<feature type="domain" description="ABC transporter" evidence="8">
    <location>
        <begin position="5"/>
        <end position="236"/>
    </location>
</feature>
<accession>A0A5J6N0Z3</accession>
<keyword evidence="1 7" id="KW-0813">Transport</keyword>
<evidence type="ECO:0000256" key="4">
    <source>
        <dbReference type="ARBA" id="ARBA00022840"/>
    </source>
</evidence>
<dbReference type="GO" id="GO:0015847">
    <property type="term" value="P:putrescine transport"/>
    <property type="evidence" value="ECO:0007669"/>
    <property type="project" value="UniProtKB-ARBA"/>
</dbReference>
<dbReference type="SMART" id="SM00382">
    <property type="entry name" value="AAA"/>
    <property type="match status" value="1"/>
</dbReference>
<dbReference type="GO" id="GO:0005524">
    <property type="term" value="F:ATP binding"/>
    <property type="evidence" value="ECO:0007669"/>
    <property type="project" value="UniProtKB-KW"/>
</dbReference>
<dbReference type="InterPro" id="IPR003439">
    <property type="entry name" value="ABC_transporter-like_ATP-bd"/>
</dbReference>
<keyword evidence="3 7" id="KW-0547">Nucleotide-binding</keyword>
<keyword evidence="10" id="KW-1185">Reference proteome</keyword>
<keyword evidence="5 7" id="KW-1278">Translocase</keyword>
<name>A0A5J6N0Z3_9PROT</name>
<dbReference type="AlphaFoldDB" id="A0A5J6N0Z3"/>
<dbReference type="FunFam" id="3.40.50.300:FF:000133">
    <property type="entry name" value="Spermidine/putrescine import ATP-binding protein PotA"/>
    <property type="match status" value="1"/>
</dbReference>
<dbReference type="InterPro" id="IPR017871">
    <property type="entry name" value="ABC_transporter-like_CS"/>
</dbReference>
<dbReference type="PANTHER" id="PTHR42781">
    <property type="entry name" value="SPERMIDINE/PUTRESCINE IMPORT ATP-BINDING PROTEIN POTA"/>
    <property type="match status" value="1"/>
</dbReference>
<dbReference type="EMBL" id="CP042582">
    <property type="protein sequence ID" value="QEX22230.1"/>
    <property type="molecule type" value="Genomic_DNA"/>
</dbReference>
<evidence type="ECO:0000259" key="8">
    <source>
        <dbReference type="PROSITE" id="PS50893"/>
    </source>
</evidence>
<dbReference type="RefSeq" id="WP_151117401.1">
    <property type="nucleotide sequence ID" value="NZ_CP042582.1"/>
</dbReference>
<dbReference type="Proteomes" id="UP000325797">
    <property type="component" value="Chromosome"/>
</dbReference>
<dbReference type="NCBIfam" id="TIGR01187">
    <property type="entry name" value="potA"/>
    <property type="match status" value="1"/>
</dbReference>
<dbReference type="OrthoDB" id="9802264at2"/>
<organism evidence="9 10">
    <name type="scientific">Hypericibacter adhaerens</name>
    <dbReference type="NCBI Taxonomy" id="2602016"/>
    <lineage>
        <taxon>Bacteria</taxon>
        <taxon>Pseudomonadati</taxon>
        <taxon>Pseudomonadota</taxon>
        <taxon>Alphaproteobacteria</taxon>
        <taxon>Rhodospirillales</taxon>
        <taxon>Dongiaceae</taxon>
        <taxon>Hypericibacter</taxon>
    </lineage>
</organism>
<dbReference type="InterPro" id="IPR013611">
    <property type="entry name" value="Transp-assoc_OB_typ2"/>
</dbReference>
<comment type="catalytic activity">
    <reaction evidence="7">
        <text>ATP + H2O + polyamine-[polyamine-binding protein]Side 1 = ADP + phosphate + polyamineSide 2 + [polyamine-binding protein]Side 1.</text>
        <dbReference type="EC" id="7.6.2.11"/>
    </reaction>
</comment>
<dbReference type="PROSITE" id="PS50893">
    <property type="entry name" value="ABC_TRANSPORTER_2"/>
    <property type="match status" value="1"/>
</dbReference>
<evidence type="ECO:0000256" key="7">
    <source>
        <dbReference type="RuleBase" id="RU364083"/>
    </source>
</evidence>
<reference evidence="9 10" key="1">
    <citation type="submission" date="2019-08" db="EMBL/GenBank/DDBJ databases">
        <title>Hyperibacter terrae gen. nov., sp. nov. and Hyperibacter viscosus sp. nov., two new members in the family Rhodospirillaceae isolated from the rhizosphere of Hypericum perforatum.</title>
        <authorList>
            <person name="Noviana Z."/>
        </authorList>
    </citation>
    <scope>NUCLEOTIDE SEQUENCE [LARGE SCALE GENOMIC DNA]</scope>
    <source>
        <strain evidence="9 10">R5959</strain>
    </source>
</reference>
<dbReference type="SUPFAM" id="SSF52540">
    <property type="entry name" value="P-loop containing nucleoside triphosphate hydrolases"/>
    <property type="match status" value="1"/>
</dbReference>
<dbReference type="InterPro" id="IPR008995">
    <property type="entry name" value="Mo/tungstate-bd_C_term_dom"/>
</dbReference>
<dbReference type="KEGG" id="hadh:FRZ61_21600"/>
<dbReference type="Pfam" id="PF08402">
    <property type="entry name" value="TOBE_2"/>
    <property type="match status" value="1"/>
</dbReference>
<dbReference type="InterPro" id="IPR027417">
    <property type="entry name" value="P-loop_NTPase"/>
</dbReference>
<gene>
    <name evidence="7" type="primary">potA</name>
    <name evidence="9" type="ORF">FRZ61_21600</name>
</gene>
<dbReference type="InterPro" id="IPR003593">
    <property type="entry name" value="AAA+_ATPase"/>
</dbReference>
<dbReference type="InterPro" id="IPR005893">
    <property type="entry name" value="PotA-like"/>
</dbReference>
<dbReference type="InterPro" id="IPR050093">
    <property type="entry name" value="ABC_SmlMolc_Importer"/>
</dbReference>
<evidence type="ECO:0000256" key="1">
    <source>
        <dbReference type="ARBA" id="ARBA00022448"/>
    </source>
</evidence>
<proteinExistence type="inferred from homology"/>
<dbReference type="Gene3D" id="3.40.50.300">
    <property type="entry name" value="P-loop containing nucleotide triphosphate hydrolases"/>
    <property type="match status" value="1"/>
</dbReference>
<evidence type="ECO:0000256" key="6">
    <source>
        <dbReference type="ARBA" id="ARBA00023136"/>
    </source>
</evidence>
<protein>
    <recommendedName>
        <fullName evidence="7">Spermidine/putrescine import ATP-binding protein PotA</fullName>
        <ecNumber evidence="7">7.6.2.11</ecNumber>
    </recommendedName>
</protein>
<dbReference type="GO" id="GO:0015417">
    <property type="term" value="F:ABC-type polyamine transporter activity"/>
    <property type="evidence" value="ECO:0007669"/>
    <property type="project" value="UniProtKB-EC"/>
</dbReference>
<comment type="subunit">
    <text evidence="7">The complex is composed of two ATP-binding proteins (PotA), two transmembrane proteins (PotB and PotC) and a solute-binding protein (PotD).</text>
</comment>
<keyword evidence="4 7" id="KW-0067">ATP-binding</keyword>
<sequence>MTKIIELRNLSKVYAGDVRAVDGISLDIEAGEFVTLLGPSGCGKTTMLRLIAGFETPDTGEIILNGKDVTDDPPYRRPVNTVFQDYALFPHMTVAQNVGYGLRLAGMPRAEIRTRVAAALRMVDLLAKEDSLPGQLSGGQRQRVALARAIIREPKVLLLDEPLSALDVKLREAMQVELKHLHQKLGITFILVTHDQKEALVMSDRVVVLEHGRIAQSGTPGELYDRPASPYVADFIGTSNLIPATVNALSGGEIEVQAGSHRLRASAGSLRVAAGDKVLLSIRPERAQMLAAGTPAPAQANLLPATIREYLFHGNAMRVELDIGQPEAFLLDLQLHSALSGVELAKPGSAVRIAVAPVNVTVFPAGAAA</sequence>
<dbReference type="GO" id="GO:0043190">
    <property type="term" value="C:ATP-binding cassette (ABC) transporter complex"/>
    <property type="evidence" value="ECO:0007669"/>
    <property type="project" value="InterPro"/>
</dbReference>
<dbReference type="PROSITE" id="PS00211">
    <property type="entry name" value="ABC_TRANSPORTER_1"/>
    <property type="match status" value="1"/>
</dbReference>
<comment type="similarity">
    <text evidence="7">Belongs to the ABC transporter superfamily. Spermidine/putrescine importer (TC 3.A.1.11.1) family.</text>
</comment>
<evidence type="ECO:0000313" key="10">
    <source>
        <dbReference type="Proteomes" id="UP000325797"/>
    </source>
</evidence>